<dbReference type="EMBL" id="FN648981">
    <property type="protein sequence ID" value="CBJ27558.1"/>
    <property type="molecule type" value="Genomic_DNA"/>
</dbReference>
<dbReference type="InParanoid" id="D7G6H3"/>
<feature type="region of interest" description="Disordered" evidence="8">
    <location>
        <begin position="43"/>
        <end position="120"/>
    </location>
</feature>
<evidence type="ECO:0000313" key="10">
    <source>
        <dbReference type="EMBL" id="CBJ27558.1"/>
    </source>
</evidence>
<name>D7G6H3_ECTSI</name>
<keyword evidence="4" id="KW-0479">Metal-binding</keyword>
<dbReference type="PANTHER" id="PTHR11079:SF179">
    <property type="entry name" value="TRNA(ADENINE(34)) DEAMINASE, CHLOROPLASTIC"/>
    <property type="match status" value="1"/>
</dbReference>
<dbReference type="STRING" id="2880.D7G6H3"/>
<dbReference type="eggNOG" id="KOG1018">
    <property type="taxonomic scope" value="Eukaryota"/>
</dbReference>
<dbReference type="Proteomes" id="UP000002630">
    <property type="component" value="Linkage Group LG03"/>
</dbReference>
<keyword evidence="3" id="KW-0819">tRNA processing</keyword>
<protein>
    <recommendedName>
        <fullName evidence="2">tRNA(adenine(34)) deaminase</fullName>
        <ecNumber evidence="2">3.5.4.33</ecNumber>
    </recommendedName>
</protein>
<dbReference type="PROSITE" id="PS51747">
    <property type="entry name" value="CYT_DCMP_DEAMINASES_2"/>
    <property type="match status" value="1"/>
</dbReference>
<dbReference type="InterPro" id="IPR016193">
    <property type="entry name" value="Cytidine_deaminase-like"/>
</dbReference>
<evidence type="ECO:0000256" key="2">
    <source>
        <dbReference type="ARBA" id="ARBA00012740"/>
    </source>
</evidence>
<keyword evidence="11" id="KW-1185">Reference proteome</keyword>
<dbReference type="CDD" id="cd01285">
    <property type="entry name" value="nucleoside_deaminase"/>
    <property type="match status" value="1"/>
</dbReference>
<evidence type="ECO:0000256" key="7">
    <source>
        <dbReference type="ARBA" id="ARBA00048045"/>
    </source>
</evidence>
<evidence type="ECO:0000256" key="3">
    <source>
        <dbReference type="ARBA" id="ARBA00022694"/>
    </source>
</evidence>
<dbReference type="HAMAP" id="MF_00972">
    <property type="entry name" value="tRNA_aden_deaminase"/>
    <property type="match status" value="1"/>
</dbReference>
<dbReference type="GO" id="GO:0046872">
    <property type="term" value="F:metal ion binding"/>
    <property type="evidence" value="ECO:0007669"/>
    <property type="project" value="UniProtKB-KW"/>
</dbReference>
<dbReference type="OrthoDB" id="408702at2759"/>
<dbReference type="InterPro" id="IPR028883">
    <property type="entry name" value="tRNA_aden_deaminase"/>
</dbReference>
<feature type="domain" description="CMP/dCMP-type deaminase" evidence="9">
    <location>
        <begin position="333"/>
        <end position="453"/>
    </location>
</feature>
<dbReference type="EMBL" id="FN649728">
    <property type="protein sequence ID" value="CBJ27558.1"/>
    <property type="molecule type" value="Genomic_DNA"/>
</dbReference>
<evidence type="ECO:0000256" key="4">
    <source>
        <dbReference type="ARBA" id="ARBA00022723"/>
    </source>
</evidence>
<dbReference type="AlphaFoldDB" id="D7G6H3"/>
<sequence length="504" mass="54316">MTSRGLNAAAGAAVSARCITLIVSIAVLRDVVAWRNGACLQRLRGPPVSGQIRAHRRSKGLSGSLSPHRDSGRQSAKHHPTTSRRRRGRLRSGSTVHDWPLSPQRSPPSTPDVADREEHEPVTAVASVGALRNGTSAETMNHRAADTVGLAHQTQGGSNRCRRKRQRRRQRLRLQTLGDIEVEAAEGLSAMEPSIVEAESLGLETAIRPSTGVGAAVAPGVVDNEANVANRERRQRQQQLLQVDGVVSTDEIATRDDADTDLSRSGGKDVSCSGSGFFSEERSSTSTRARPLATGGLESSQLMAEQAETLLQGGHSKAVQENFASEVPKYSEEDDDRFMRMALRLAGRARMEGEVPIGAILAETVPTRRDGRRRVLSTGRNEVEGRRDASAHAEMLCLQAAAKARSNWRLAGTTLYVTVEPCAMCLSAAQLFRVDRVVFGAPNPNLGACGGWVDLSSQRHAFHELEVKGGVLAEECALPLRGFFRSRRREGEIVSVGDGVADTP</sequence>
<evidence type="ECO:0000256" key="6">
    <source>
        <dbReference type="ARBA" id="ARBA00022833"/>
    </source>
</evidence>
<gene>
    <name evidence="10" type="ORF">Esi_0075_0014</name>
</gene>
<dbReference type="PANTHER" id="PTHR11079">
    <property type="entry name" value="CYTOSINE DEAMINASE FAMILY MEMBER"/>
    <property type="match status" value="1"/>
</dbReference>
<dbReference type="SUPFAM" id="SSF53927">
    <property type="entry name" value="Cytidine deaminase-like"/>
    <property type="match status" value="1"/>
</dbReference>
<proteinExistence type="inferred from homology"/>
<evidence type="ECO:0000256" key="8">
    <source>
        <dbReference type="SAM" id="MobiDB-lite"/>
    </source>
</evidence>
<evidence type="ECO:0000256" key="5">
    <source>
        <dbReference type="ARBA" id="ARBA00022801"/>
    </source>
</evidence>
<evidence type="ECO:0000259" key="9">
    <source>
        <dbReference type="PROSITE" id="PS51747"/>
    </source>
</evidence>
<feature type="compositionally biased region" description="Basic residues" evidence="8">
    <location>
        <begin position="75"/>
        <end position="90"/>
    </location>
</feature>
<dbReference type="EC" id="3.5.4.33" evidence="2"/>
<reference evidence="10 11" key="1">
    <citation type="journal article" date="2010" name="Nature">
        <title>The Ectocarpus genome and the independent evolution of multicellularity in brown algae.</title>
        <authorList>
            <person name="Cock J.M."/>
            <person name="Sterck L."/>
            <person name="Rouze P."/>
            <person name="Scornet D."/>
            <person name="Allen A.E."/>
            <person name="Amoutzias G."/>
            <person name="Anthouard V."/>
            <person name="Artiguenave F."/>
            <person name="Aury J.M."/>
            <person name="Badger J.H."/>
            <person name="Beszteri B."/>
            <person name="Billiau K."/>
            <person name="Bonnet E."/>
            <person name="Bothwell J.H."/>
            <person name="Bowler C."/>
            <person name="Boyen C."/>
            <person name="Brownlee C."/>
            <person name="Carrano C.J."/>
            <person name="Charrier B."/>
            <person name="Cho G.Y."/>
            <person name="Coelho S.M."/>
            <person name="Collen J."/>
            <person name="Corre E."/>
            <person name="Da Silva C."/>
            <person name="Delage L."/>
            <person name="Delaroque N."/>
            <person name="Dittami S.M."/>
            <person name="Doulbeau S."/>
            <person name="Elias M."/>
            <person name="Farnham G."/>
            <person name="Gachon C.M."/>
            <person name="Gschloessl B."/>
            <person name="Heesch S."/>
            <person name="Jabbari K."/>
            <person name="Jubin C."/>
            <person name="Kawai H."/>
            <person name="Kimura K."/>
            <person name="Kloareg B."/>
            <person name="Kupper F.C."/>
            <person name="Lang D."/>
            <person name="Le Bail A."/>
            <person name="Leblanc C."/>
            <person name="Lerouge P."/>
            <person name="Lohr M."/>
            <person name="Lopez P.J."/>
            <person name="Martens C."/>
            <person name="Maumus F."/>
            <person name="Michel G."/>
            <person name="Miranda-Saavedra D."/>
            <person name="Morales J."/>
            <person name="Moreau H."/>
            <person name="Motomura T."/>
            <person name="Nagasato C."/>
            <person name="Napoli C.A."/>
            <person name="Nelson D.R."/>
            <person name="Nyvall-Collen P."/>
            <person name="Peters A.F."/>
            <person name="Pommier C."/>
            <person name="Potin P."/>
            <person name="Poulain J."/>
            <person name="Quesneville H."/>
            <person name="Read B."/>
            <person name="Rensing S.A."/>
            <person name="Ritter A."/>
            <person name="Rousvoal S."/>
            <person name="Samanta M."/>
            <person name="Samson G."/>
            <person name="Schroeder D.C."/>
            <person name="Segurens B."/>
            <person name="Strittmatter M."/>
            <person name="Tonon T."/>
            <person name="Tregear J.W."/>
            <person name="Valentin K."/>
            <person name="von Dassow P."/>
            <person name="Yamagishi T."/>
            <person name="Van de Peer Y."/>
            <person name="Wincker P."/>
        </authorList>
    </citation>
    <scope>NUCLEOTIDE SEQUENCE [LARGE SCALE GENOMIC DNA]</scope>
    <source>
        <strain evidence="11">Ec32 / CCAP1310/4</strain>
    </source>
</reference>
<comment type="cofactor">
    <cofactor evidence="1">
        <name>Zn(2+)</name>
        <dbReference type="ChEBI" id="CHEBI:29105"/>
    </cofactor>
</comment>
<keyword evidence="5" id="KW-0378">Hydrolase</keyword>
<dbReference type="GO" id="GO:0002100">
    <property type="term" value="P:tRNA wobble adenosine to inosine editing"/>
    <property type="evidence" value="ECO:0007669"/>
    <property type="project" value="InterPro"/>
</dbReference>
<comment type="catalytic activity">
    <reaction evidence="7">
        <text>adenosine(34) in tRNA + H2O + H(+) = inosine(34) in tRNA + NH4(+)</text>
        <dbReference type="Rhea" id="RHEA:43168"/>
        <dbReference type="Rhea" id="RHEA-COMP:10373"/>
        <dbReference type="Rhea" id="RHEA-COMP:10374"/>
        <dbReference type="ChEBI" id="CHEBI:15377"/>
        <dbReference type="ChEBI" id="CHEBI:15378"/>
        <dbReference type="ChEBI" id="CHEBI:28938"/>
        <dbReference type="ChEBI" id="CHEBI:74411"/>
        <dbReference type="ChEBI" id="CHEBI:82852"/>
        <dbReference type="EC" id="3.5.4.33"/>
    </reaction>
</comment>
<dbReference type="InterPro" id="IPR002125">
    <property type="entry name" value="CMP_dCMP_dom"/>
</dbReference>
<dbReference type="GO" id="GO:0052717">
    <property type="term" value="F:tRNA-specific adenosine-34 deaminase activity"/>
    <property type="evidence" value="ECO:0007669"/>
    <property type="project" value="UniProtKB-EC"/>
</dbReference>
<feature type="compositionally biased region" description="Low complexity" evidence="8">
    <location>
        <begin position="273"/>
        <end position="288"/>
    </location>
</feature>
<evidence type="ECO:0000313" key="11">
    <source>
        <dbReference type="Proteomes" id="UP000002630"/>
    </source>
</evidence>
<evidence type="ECO:0000256" key="1">
    <source>
        <dbReference type="ARBA" id="ARBA00001947"/>
    </source>
</evidence>
<organism evidence="10 11">
    <name type="scientific">Ectocarpus siliculosus</name>
    <name type="common">Brown alga</name>
    <name type="synonym">Conferva siliculosa</name>
    <dbReference type="NCBI Taxonomy" id="2880"/>
    <lineage>
        <taxon>Eukaryota</taxon>
        <taxon>Sar</taxon>
        <taxon>Stramenopiles</taxon>
        <taxon>Ochrophyta</taxon>
        <taxon>PX clade</taxon>
        <taxon>Phaeophyceae</taxon>
        <taxon>Ectocarpales</taxon>
        <taxon>Ectocarpaceae</taxon>
        <taxon>Ectocarpus</taxon>
    </lineage>
</organism>
<feature type="region of interest" description="Disordered" evidence="8">
    <location>
        <begin position="252"/>
        <end position="291"/>
    </location>
</feature>
<keyword evidence="6" id="KW-0862">Zinc</keyword>
<dbReference type="Pfam" id="PF00383">
    <property type="entry name" value="dCMP_cyt_deam_1"/>
    <property type="match status" value="1"/>
</dbReference>
<accession>D7G6H3</accession>
<dbReference type="Gene3D" id="3.40.140.10">
    <property type="entry name" value="Cytidine Deaminase, domain 2"/>
    <property type="match status" value="1"/>
</dbReference>